<gene>
    <name evidence="1" type="ORF">CLAFUR5_04817</name>
</gene>
<dbReference type="EMBL" id="CP090166">
    <property type="protein sequence ID" value="UJO16132.1"/>
    <property type="molecule type" value="Genomic_DNA"/>
</dbReference>
<dbReference type="AlphaFoldDB" id="A0A9Q8LET9"/>
<organism evidence="1 2">
    <name type="scientific">Passalora fulva</name>
    <name type="common">Tomato leaf mold</name>
    <name type="synonym">Cladosporium fulvum</name>
    <dbReference type="NCBI Taxonomy" id="5499"/>
    <lineage>
        <taxon>Eukaryota</taxon>
        <taxon>Fungi</taxon>
        <taxon>Dikarya</taxon>
        <taxon>Ascomycota</taxon>
        <taxon>Pezizomycotina</taxon>
        <taxon>Dothideomycetes</taxon>
        <taxon>Dothideomycetidae</taxon>
        <taxon>Mycosphaerellales</taxon>
        <taxon>Mycosphaerellaceae</taxon>
        <taxon>Fulvia</taxon>
    </lineage>
</organism>
<reference evidence="1" key="2">
    <citation type="journal article" date="2022" name="Microb. Genom.">
        <title>A chromosome-scale genome assembly of the tomato pathogen Cladosporium fulvum reveals a compartmentalized genome architecture and the presence of a dispensable chromosome.</title>
        <authorList>
            <person name="Zaccaron A.Z."/>
            <person name="Chen L.H."/>
            <person name="Samaras A."/>
            <person name="Stergiopoulos I."/>
        </authorList>
    </citation>
    <scope>NUCLEOTIDE SEQUENCE</scope>
    <source>
        <strain evidence="1">Race5_Kim</strain>
    </source>
</reference>
<accession>A0A9Q8LET9</accession>
<dbReference type="KEGG" id="ffu:CLAFUR5_04817"/>
<reference evidence="1" key="1">
    <citation type="submission" date="2021-12" db="EMBL/GenBank/DDBJ databases">
        <authorList>
            <person name="Zaccaron A."/>
            <person name="Stergiopoulos I."/>
        </authorList>
    </citation>
    <scope>NUCLEOTIDE SEQUENCE</scope>
    <source>
        <strain evidence="1">Race5_Kim</strain>
    </source>
</reference>
<protein>
    <submittedName>
        <fullName evidence="1">Uncharacterized protein</fullName>
    </submittedName>
</protein>
<dbReference type="RefSeq" id="XP_047760498.1">
    <property type="nucleotide sequence ID" value="XM_047903965.1"/>
</dbReference>
<proteinExistence type="predicted"/>
<sequence>MASVRIDYRVEELLQELEDARSDLLNAVMCDNDQDTMHLWKELSRNAETRKELQRILRLRRRNRLAADDARCKRIVLAFDLGPGTWYVYRPPVSDWPALRRLANPNETVEFRDVDWEKPPSCAPEDGLFSPYDVTITTTINQYIKSFNPFPPDTNTPSLESIHSLTTPDFLISYGHLAFIASQPPLQEPQTRDVWMTDWHSITQNFDTWTTVLMNLFVDVKRRSAVARSTYTLIKGEMKVVNDMVQFVRMDERGEGVRGIVEFNDARCFDEFERVIKGGKGECGVWRSRLVDG</sequence>
<evidence type="ECO:0000313" key="1">
    <source>
        <dbReference type="EMBL" id="UJO16132.1"/>
    </source>
</evidence>
<dbReference type="GeneID" id="71984695"/>
<name>A0A9Q8LET9_PASFU</name>
<evidence type="ECO:0000313" key="2">
    <source>
        <dbReference type="Proteomes" id="UP000756132"/>
    </source>
</evidence>
<dbReference type="Proteomes" id="UP000756132">
    <property type="component" value="Chromosome 4"/>
</dbReference>
<keyword evidence="2" id="KW-1185">Reference proteome</keyword>